<reference evidence="1" key="1">
    <citation type="journal article" date="2021" name="New Phytol.">
        <title>Evolutionary innovations through gain and loss of genes in the ectomycorrhizal Boletales.</title>
        <authorList>
            <person name="Wu G."/>
            <person name="Miyauchi S."/>
            <person name="Morin E."/>
            <person name="Kuo A."/>
            <person name="Drula E."/>
            <person name="Varga T."/>
            <person name="Kohler A."/>
            <person name="Feng B."/>
            <person name="Cao Y."/>
            <person name="Lipzen A."/>
            <person name="Daum C."/>
            <person name="Hundley H."/>
            <person name="Pangilinan J."/>
            <person name="Johnson J."/>
            <person name="Barry K."/>
            <person name="LaButti K."/>
            <person name="Ng V."/>
            <person name="Ahrendt S."/>
            <person name="Min B."/>
            <person name="Choi I.G."/>
            <person name="Park H."/>
            <person name="Plett J.M."/>
            <person name="Magnuson J."/>
            <person name="Spatafora J.W."/>
            <person name="Nagy L.G."/>
            <person name="Henrissat B."/>
            <person name="Grigoriev I.V."/>
            <person name="Yang Z.L."/>
            <person name="Xu J."/>
            <person name="Martin F.M."/>
        </authorList>
    </citation>
    <scope>NUCLEOTIDE SEQUENCE</scope>
    <source>
        <strain evidence="1">KUC20120723A-06</strain>
    </source>
</reference>
<gene>
    <name evidence="1" type="ORF">BV22DRAFT_1051642</name>
</gene>
<proteinExistence type="predicted"/>
<evidence type="ECO:0000313" key="2">
    <source>
        <dbReference type="Proteomes" id="UP000790709"/>
    </source>
</evidence>
<accession>A0ACB8AYT8</accession>
<evidence type="ECO:0000313" key="1">
    <source>
        <dbReference type="EMBL" id="KAH7918580.1"/>
    </source>
</evidence>
<name>A0ACB8AYT8_9AGAM</name>
<protein>
    <submittedName>
        <fullName evidence="1">Uncharacterized protein</fullName>
    </submittedName>
</protein>
<organism evidence="1 2">
    <name type="scientific">Leucogyrophana mollusca</name>
    <dbReference type="NCBI Taxonomy" id="85980"/>
    <lineage>
        <taxon>Eukaryota</taxon>
        <taxon>Fungi</taxon>
        <taxon>Dikarya</taxon>
        <taxon>Basidiomycota</taxon>
        <taxon>Agaricomycotina</taxon>
        <taxon>Agaricomycetes</taxon>
        <taxon>Agaricomycetidae</taxon>
        <taxon>Boletales</taxon>
        <taxon>Boletales incertae sedis</taxon>
        <taxon>Leucogyrophana</taxon>
    </lineage>
</organism>
<dbReference type="EMBL" id="MU266765">
    <property type="protein sequence ID" value="KAH7918580.1"/>
    <property type="molecule type" value="Genomic_DNA"/>
</dbReference>
<keyword evidence="2" id="KW-1185">Reference proteome</keyword>
<sequence length="367" mass="41308">MFAELLGSAKESGLAFDLCQIWQIPRDFKPSTPSNLQLPLASTDHRGYGTQPPVFVFRIILILGKWDSDIKEEDTSPQLPVWDLSRKAEEAERRCKEEEDKRRKQEAAKAEKRKQVGAASAGGNVARSTRLSGKDKGKAMESTGKAPEGMEGGAETEESVRLAVKCRECTAKHRDCKAIFKGGKLMACEPCRKSKAKCLLLPDAERKRERAGTVPSPRRGEKQNKSKIAAAIAEGESAWDSDGEHRDNRDALGVLSQSMMGLTDEVRDFRMDFRRSMRLFDWMAFTLGTLAQDRVSVLCAAPLSKFSSVFRSKVGRDRRGTEIKGVRGSLKERLREEIWRGDQRRNAEEVIKMIFELKYIDTSEQYL</sequence>
<comment type="caution">
    <text evidence="1">The sequence shown here is derived from an EMBL/GenBank/DDBJ whole genome shotgun (WGS) entry which is preliminary data.</text>
</comment>
<dbReference type="Proteomes" id="UP000790709">
    <property type="component" value="Unassembled WGS sequence"/>
</dbReference>